<comment type="caution">
    <text evidence="2">The sequence shown here is derived from an EMBL/GenBank/DDBJ whole genome shotgun (WGS) entry which is preliminary data.</text>
</comment>
<sequence length="92" mass="10062">MQFVIGKAATDQAFRQRLKADPLEMVVHISARYAYEFTPEEVQALAAMDWDGLDGVAQDLDERISRVRLGGSSSLTNPTCSCTPESGSNPDK</sequence>
<protein>
    <submittedName>
        <fullName evidence="2">Uncharacterized protein</fullName>
    </submittedName>
</protein>
<organism evidence="2 3">
    <name type="scientific">Parafrankia soli</name>
    <dbReference type="NCBI Taxonomy" id="2599596"/>
    <lineage>
        <taxon>Bacteria</taxon>
        <taxon>Bacillati</taxon>
        <taxon>Actinomycetota</taxon>
        <taxon>Actinomycetes</taxon>
        <taxon>Frankiales</taxon>
        <taxon>Frankiaceae</taxon>
        <taxon>Parafrankia</taxon>
    </lineage>
</organism>
<keyword evidence="3" id="KW-1185">Reference proteome</keyword>
<evidence type="ECO:0000313" key="3">
    <source>
        <dbReference type="Proteomes" id="UP000179769"/>
    </source>
</evidence>
<dbReference type="NCBIfam" id="NF038399">
    <property type="entry name" value="NH_RiPP_Os17"/>
    <property type="match status" value="1"/>
</dbReference>
<dbReference type="OrthoDB" id="3213932at2"/>
<name>A0A1S1Q2S6_9ACTN</name>
<reference evidence="3" key="1">
    <citation type="submission" date="2016-07" db="EMBL/GenBank/DDBJ databases">
        <title>Frankia sp. NRRL B-16219 Genome sequencing.</title>
        <authorList>
            <person name="Ghodhbane-Gtari F."/>
            <person name="Swanson E."/>
            <person name="Gueddou A."/>
            <person name="Louati M."/>
            <person name="Nouioui I."/>
            <person name="Hezbri K."/>
            <person name="Abebe-Akele F."/>
            <person name="Simpson S."/>
            <person name="Morris K."/>
            <person name="Thomas K."/>
            <person name="Gtari M."/>
            <person name="Tisa L.S."/>
        </authorList>
    </citation>
    <scope>NUCLEOTIDE SEQUENCE [LARGE SCALE GENOMIC DNA]</scope>
    <source>
        <strain evidence="3">NRRL B-16219</strain>
    </source>
</reference>
<accession>A0A1S1Q2S6</accession>
<gene>
    <name evidence="2" type="ORF">BBK14_19095</name>
</gene>
<feature type="compositionally biased region" description="Polar residues" evidence="1">
    <location>
        <begin position="71"/>
        <end position="92"/>
    </location>
</feature>
<evidence type="ECO:0000313" key="2">
    <source>
        <dbReference type="EMBL" id="OHV27889.1"/>
    </source>
</evidence>
<dbReference type="AlphaFoldDB" id="A0A1S1Q2S6"/>
<feature type="region of interest" description="Disordered" evidence="1">
    <location>
        <begin position="70"/>
        <end position="92"/>
    </location>
</feature>
<evidence type="ECO:0000256" key="1">
    <source>
        <dbReference type="SAM" id="MobiDB-lite"/>
    </source>
</evidence>
<dbReference type="Proteomes" id="UP000179769">
    <property type="component" value="Unassembled WGS sequence"/>
</dbReference>
<dbReference type="EMBL" id="MAXA01000216">
    <property type="protein sequence ID" value="OHV27889.1"/>
    <property type="molecule type" value="Genomic_DNA"/>
</dbReference>
<proteinExistence type="predicted"/>